<sequence length="194" mass="19768">MTLCVGAMGLLAACGSVDEDKEPVGSSGAGGSDGLDARQACMNYCNAVNANGCENAESDCEDFCDEAMEEAGASCEDKAAVLFTCALPYASTCPRDVPPSCEEQVAALSTCMETHGCADGELCSGGGAAGGEMTCSCEATCLGKRHEMRCETPAGGTTTCVCLVDSVEVGTCEEPLPDLCGVKKGCCQEFFNLP</sequence>
<dbReference type="AlphaFoldDB" id="A0A150PTW0"/>
<reference evidence="1 2" key="1">
    <citation type="submission" date="2014-02" db="EMBL/GenBank/DDBJ databases">
        <title>The small core and large imbalanced accessory genome model reveals a collaborative survival strategy of Sorangium cellulosum strains in nature.</title>
        <authorList>
            <person name="Han K."/>
            <person name="Peng R."/>
            <person name="Blom J."/>
            <person name="Li Y.-Z."/>
        </authorList>
    </citation>
    <scope>NUCLEOTIDE SEQUENCE [LARGE SCALE GENOMIC DNA]</scope>
    <source>
        <strain evidence="1 2">So0157-18</strain>
    </source>
</reference>
<protein>
    <submittedName>
        <fullName evidence="1">Uncharacterized protein</fullName>
    </submittedName>
</protein>
<gene>
    <name evidence="1" type="ORF">BE04_40690</name>
</gene>
<evidence type="ECO:0000313" key="2">
    <source>
        <dbReference type="Proteomes" id="UP000075604"/>
    </source>
</evidence>
<organism evidence="1 2">
    <name type="scientific">Sorangium cellulosum</name>
    <name type="common">Polyangium cellulosum</name>
    <dbReference type="NCBI Taxonomy" id="56"/>
    <lineage>
        <taxon>Bacteria</taxon>
        <taxon>Pseudomonadati</taxon>
        <taxon>Myxococcota</taxon>
        <taxon>Polyangia</taxon>
        <taxon>Polyangiales</taxon>
        <taxon>Polyangiaceae</taxon>
        <taxon>Sorangium</taxon>
    </lineage>
</organism>
<proteinExistence type="predicted"/>
<evidence type="ECO:0000313" key="1">
    <source>
        <dbReference type="EMBL" id="KYF59155.1"/>
    </source>
</evidence>
<dbReference type="EMBL" id="JELX01001393">
    <property type="protein sequence ID" value="KYF59155.1"/>
    <property type="molecule type" value="Genomic_DNA"/>
</dbReference>
<comment type="caution">
    <text evidence="1">The sequence shown here is derived from an EMBL/GenBank/DDBJ whole genome shotgun (WGS) entry which is preliminary data.</text>
</comment>
<name>A0A150PTW0_SORCE</name>
<accession>A0A150PTW0</accession>
<dbReference type="Proteomes" id="UP000075604">
    <property type="component" value="Unassembled WGS sequence"/>
</dbReference>